<accession>A0A7M4DI41</accession>
<reference evidence="1 2" key="1">
    <citation type="submission" date="2019-11" db="EMBL/GenBank/DDBJ databases">
        <authorList>
            <person name="Criscuolo A."/>
        </authorList>
    </citation>
    <scope>NUCLEOTIDE SEQUENCE [LARGE SCALE GENOMIC DNA]</scope>
    <source>
        <strain evidence="1">CIP111667</strain>
    </source>
</reference>
<dbReference type="AlphaFoldDB" id="A0A7M4DI41"/>
<gene>
    <name evidence="1" type="ORF">HALOF300_01792</name>
</gene>
<dbReference type="EMBL" id="CACRYJ010000025">
    <property type="protein sequence ID" value="VZO36605.1"/>
    <property type="molecule type" value="Genomic_DNA"/>
</dbReference>
<sequence>MAVDRKSIVETIKWIGPFLPKAIDLIKQNPEIWQGIQDQANRLTRRKGTAVQDVLATIEVLRDQVAYLAESADDADESRRAEAWSKRLSHCEHAAQLLTAPGTTKDERKALAARVATLRTEIFTAFIAEQGEDARGIGRVPELDAEPNLPDEA</sequence>
<evidence type="ECO:0000313" key="2">
    <source>
        <dbReference type="Proteomes" id="UP000419743"/>
    </source>
</evidence>
<comment type="caution">
    <text evidence="1">The sequence shown here is derived from an EMBL/GenBank/DDBJ whole genome shotgun (WGS) entry which is preliminary data.</text>
</comment>
<dbReference type="RefSeq" id="WP_156740605.1">
    <property type="nucleotide sequence ID" value="NZ_CACRYJ010000025.1"/>
</dbReference>
<evidence type="ECO:0000313" key="1">
    <source>
        <dbReference type="EMBL" id="VZO36605.1"/>
    </source>
</evidence>
<organism evidence="1 2">
    <name type="scientific">Occultella aeris</name>
    <dbReference type="NCBI Taxonomy" id="2761496"/>
    <lineage>
        <taxon>Bacteria</taxon>
        <taxon>Bacillati</taxon>
        <taxon>Actinomycetota</taxon>
        <taxon>Actinomycetes</taxon>
        <taxon>Micrococcales</taxon>
        <taxon>Ruaniaceae</taxon>
        <taxon>Occultella</taxon>
    </lineage>
</organism>
<keyword evidence="2" id="KW-1185">Reference proteome</keyword>
<dbReference type="Proteomes" id="UP000419743">
    <property type="component" value="Unassembled WGS sequence"/>
</dbReference>
<protein>
    <submittedName>
        <fullName evidence="1">Uncharacterized protein</fullName>
    </submittedName>
</protein>
<name>A0A7M4DI41_9MICO</name>
<proteinExistence type="predicted"/>